<dbReference type="AlphaFoldDB" id="A0A7W7ZKP2"/>
<evidence type="ECO:0000313" key="2">
    <source>
        <dbReference type="Proteomes" id="UP000540989"/>
    </source>
</evidence>
<name>A0A7W7ZKP2_9BACT</name>
<dbReference type="Proteomes" id="UP000540989">
    <property type="component" value="Unassembled WGS sequence"/>
</dbReference>
<organism evidence="1 2">
    <name type="scientific">Granulicella aggregans</name>
    <dbReference type="NCBI Taxonomy" id="474949"/>
    <lineage>
        <taxon>Bacteria</taxon>
        <taxon>Pseudomonadati</taxon>
        <taxon>Acidobacteriota</taxon>
        <taxon>Terriglobia</taxon>
        <taxon>Terriglobales</taxon>
        <taxon>Acidobacteriaceae</taxon>
        <taxon>Granulicella</taxon>
    </lineage>
</organism>
<comment type="caution">
    <text evidence="1">The sequence shown here is derived from an EMBL/GenBank/DDBJ whole genome shotgun (WGS) entry which is preliminary data.</text>
</comment>
<sequence length="202" mass="21507">MFNLTAAIYSTALEGPMQITSSLPITTESTRSLTSGGTFSPEDYLTAADLKMLEYVTGTANLSAAEGDSYAKTLAESIGSQREQGKLTGDAASIYMPSQLTASDANVVEKLTGASNIIDAAHTSNTSVANLVQQIAADRQSGNLKGDLTVSYFRTTARYDLNRLLFHHFKGISVSFGTVFSSIKYLQSSAYSAYEAASHPTE</sequence>
<protein>
    <submittedName>
        <fullName evidence="1">Uncharacterized protein</fullName>
    </submittedName>
</protein>
<gene>
    <name evidence="1" type="ORF">HDF16_006364</name>
</gene>
<proteinExistence type="predicted"/>
<dbReference type="EMBL" id="JACHIP010000062">
    <property type="protein sequence ID" value="MBB5061628.1"/>
    <property type="molecule type" value="Genomic_DNA"/>
</dbReference>
<accession>A0A7W7ZKP2</accession>
<evidence type="ECO:0000313" key="1">
    <source>
        <dbReference type="EMBL" id="MBB5061628.1"/>
    </source>
</evidence>
<keyword evidence="2" id="KW-1185">Reference proteome</keyword>
<reference evidence="1 2" key="1">
    <citation type="submission" date="2020-08" db="EMBL/GenBank/DDBJ databases">
        <title>Genomic Encyclopedia of Type Strains, Phase IV (KMG-V): Genome sequencing to study the core and pangenomes of soil and plant-associated prokaryotes.</title>
        <authorList>
            <person name="Whitman W."/>
        </authorList>
    </citation>
    <scope>NUCLEOTIDE SEQUENCE [LARGE SCALE GENOMIC DNA]</scope>
    <source>
        <strain evidence="1 2">M8UP14</strain>
    </source>
</reference>